<gene>
    <name evidence="3" type="ORF">PVL29_015788</name>
</gene>
<feature type="compositionally biased region" description="Acidic residues" evidence="1">
    <location>
        <begin position="80"/>
        <end position="97"/>
    </location>
</feature>
<evidence type="ECO:0000313" key="4">
    <source>
        <dbReference type="Proteomes" id="UP001168098"/>
    </source>
</evidence>
<evidence type="ECO:0000256" key="1">
    <source>
        <dbReference type="SAM" id="MobiDB-lite"/>
    </source>
</evidence>
<feature type="region of interest" description="Disordered" evidence="1">
    <location>
        <begin position="41"/>
        <end position="130"/>
    </location>
</feature>
<feature type="compositionally biased region" description="Polar residues" evidence="1">
    <location>
        <begin position="109"/>
        <end position="125"/>
    </location>
</feature>
<feature type="compositionally biased region" description="Polar residues" evidence="1">
    <location>
        <begin position="333"/>
        <end position="359"/>
    </location>
</feature>
<reference evidence="3 4" key="1">
    <citation type="journal article" date="2023" name="BMC Biotechnol.">
        <title>Vitis rotundifolia cv Carlos genome sequencing.</title>
        <authorList>
            <person name="Huff M."/>
            <person name="Hulse-Kemp A."/>
            <person name="Scheffler B."/>
            <person name="Youngblood R."/>
            <person name="Simpson S."/>
            <person name="Babiker E."/>
            <person name="Staton M."/>
        </authorList>
    </citation>
    <scope>NUCLEOTIDE SEQUENCE [LARGE SCALE GENOMIC DNA]</scope>
    <source>
        <tissue evidence="3">Leaf</tissue>
    </source>
</reference>
<dbReference type="InterPro" id="IPR040850">
    <property type="entry name" value="Knl1_RWD_C"/>
</dbReference>
<feature type="region of interest" description="Disordered" evidence="1">
    <location>
        <begin position="791"/>
        <end position="876"/>
    </location>
</feature>
<feature type="region of interest" description="Disordered" evidence="1">
    <location>
        <begin position="702"/>
        <end position="723"/>
    </location>
</feature>
<feature type="compositionally biased region" description="Polar residues" evidence="1">
    <location>
        <begin position="713"/>
        <end position="723"/>
    </location>
</feature>
<dbReference type="Pfam" id="PF18210">
    <property type="entry name" value="Knl1_RWD_C"/>
    <property type="match status" value="1"/>
</dbReference>
<dbReference type="Proteomes" id="UP001168098">
    <property type="component" value="Unassembled WGS sequence"/>
</dbReference>
<feature type="compositionally biased region" description="Basic and acidic residues" evidence="1">
    <location>
        <begin position="703"/>
        <end position="712"/>
    </location>
</feature>
<feature type="region of interest" description="Disordered" evidence="1">
    <location>
        <begin position="954"/>
        <end position="981"/>
    </location>
</feature>
<name>A0AA39DK98_VITRO</name>
<dbReference type="PANTHER" id="PTHR35707:SF1">
    <property type="entry name" value="SPC7 KINETOCHORE PROTEIN DOMAIN-CONTAINING PROTEIN"/>
    <property type="match status" value="1"/>
</dbReference>
<evidence type="ECO:0000313" key="3">
    <source>
        <dbReference type="EMBL" id="KAJ9687069.1"/>
    </source>
</evidence>
<protein>
    <recommendedName>
        <fullName evidence="2">Knl1 C-terminal RWD domain-containing protein</fullName>
    </recommendedName>
</protein>
<feature type="region of interest" description="Disordered" evidence="1">
    <location>
        <begin position="917"/>
        <end position="936"/>
    </location>
</feature>
<organism evidence="3 4">
    <name type="scientific">Vitis rotundifolia</name>
    <name type="common">Muscadine grape</name>
    <dbReference type="NCBI Taxonomy" id="103349"/>
    <lineage>
        <taxon>Eukaryota</taxon>
        <taxon>Viridiplantae</taxon>
        <taxon>Streptophyta</taxon>
        <taxon>Embryophyta</taxon>
        <taxon>Tracheophyta</taxon>
        <taxon>Spermatophyta</taxon>
        <taxon>Magnoliopsida</taxon>
        <taxon>eudicotyledons</taxon>
        <taxon>Gunneridae</taxon>
        <taxon>Pentapetalae</taxon>
        <taxon>rosids</taxon>
        <taxon>Vitales</taxon>
        <taxon>Vitaceae</taxon>
        <taxon>Viteae</taxon>
        <taxon>Vitis</taxon>
    </lineage>
</organism>
<accession>A0AA39DK98</accession>
<feature type="compositionally biased region" description="Basic and acidic residues" evidence="1">
    <location>
        <begin position="961"/>
        <end position="981"/>
    </location>
</feature>
<feature type="compositionally biased region" description="Polar residues" evidence="1">
    <location>
        <begin position="801"/>
        <end position="816"/>
    </location>
</feature>
<proteinExistence type="predicted"/>
<dbReference type="EMBL" id="JARBHA010000012">
    <property type="protein sequence ID" value="KAJ9687069.1"/>
    <property type="molecule type" value="Genomic_DNA"/>
</dbReference>
<evidence type="ECO:0000259" key="2">
    <source>
        <dbReference type="Pfam" id="PF18210"/>
    </source>
</evidence>
<feature type="region of interest" description="Disordered" evidence="1">
    <location>
        <begin position="1"/>
        <end position="29"/>
    </location>
</feature>
<feature type="domain" description="Knl1 C-terminal RWD" evidence="2">
    <location>
        <begin position="1146"/>
        <end position="1298"/>
    </location>
</feature>
<sequence>MGSKDGEEQCNTETEEGTVARQKKRSRRVSFAAEITSVHVFNRDDECETPPESKPSSDSDTPQLGLPDAPVLRFLKDLGDTTDDDDDDNGIENEDDDAHQRKSFLRPFQSPSPGSTIGSATSNEADNFFGPVSASFIRPGRFSDSAASDENHDITMDSTAFSMHFRSLARSDSGGELKTPTGVRLAFDEKTPTQNSNSDNVGSSMVLTVAKKPNSQSFDKASAGGDSNEMSLVGENPNRYDYGRLSPELDALLAEGKRDLHVVSISDLVNSPKSPSYLNKVRNTGSDAMDLKDNGDIDGNNIDTHEASAKKVPVAHMELSETNAGFMAAPIDQITSDSSPDTNDGPATNASSDHQIRTPNQPAKAMTFAEMKEFTRDAHGLSRSKVEFSAFNSGTLSDLDDKILQSDFLMQHECGHLSSTEGWVKESSPKDGTYKNSNIDQNVDQQYRSPLAGSIHLLSAKRQQQFLDNANSPRNSWVVTPSKNQHGSFLSNDHMRHGDSESSIQKSISKLKILEASSYGSLKDGIGGSKLRSLDYLSATPPLNAILEENSKDPQHKHLDVPIDSLEDHLGSVAQKDGILTNKGNLSQTDETTGFLKDGKSLHHTSMGILQMDETTTPMAVALSPSQFTWSGHKVLQHNFTTEDTRDGTLVTSGTDSPLGKIILDCAREKKTSSTPDKFVSSPMKRLEKKLLASPEYQGSLSRDLKQQDQHNKYSFGSGQDGSTIENFAITSHSSATANKLDSPHLERRGQSCTPFIEIKNSKEFSQVTRMNDKEINLHDLQNESGALMDFETPSRDMDTLNHQSPSPEKNLQTGEESTRLKNELPGGGTKASFHSPSLYAHGSTIESPFGKTMVEKPSQALPQKKPTQSPSKKEPYNVSYVDNFLHFVGKGISSPQANQFTNVHGSGDCHQGLHISQTQFSKQDIENSPGRKRRSEELVLKDVDNELVRIQRSPKIHKGGGRDSRSLLELSDRSNKHTERMGDYTPLTDWADIFSKFSEDTKQILSPLIDNLNLREISLLEDILLDLQKVRAHEMLFSEIQSQKILDHASNLTHQRAAETRFLLSKMAYEQAKQQLMCVKREKLQERVQLLRSGIQESQMLKMNSFQRLSLPGARDAQVDDGGHQSCSVNFEGKNEDACDKVSAMRQEIEASDRKIKNLTKSLQSSCKMNGKPSCAETILLVTDHLNHRTCCRFIRQDLQFWEVDEFENRNYPHSFILCYRNFMFQRFSLNASPLSSIIISNKLNDTKIVKNFPNMDACTAFAFVIDAETTKKHVGPRSLAQETQITSSLLSNLLDVVEEVQLARLELRNLSKTSFHSPSVGQLDLHLCFIDLKSGRKVTLILDVTCLKCGIYPSELVPSQIQVAPTGTQNSLAQSLSAEIRAAVENLRAGYPRILLLSRSVSHVIHALSR</sequence>
<dbReference type="PANTHER" id="PTHR35707">
    <property type="entry name" value="OS06G0608100 PROTEIN"/>
    <property type="match status" value="1"/>
</dbReference>
<feature type="region of interest" description="Disordered" evidence="1">
    <location>
        <begin position="332"/>
        <end position="359"/>
    </location>
</feature>
<keyword evidence="4" id="KW-1185">Reference proteome</keyword>
<comment type="caution">
    <text evidence="3">The sequence shown here is derived from an EMBL/GenBank/DDBJ whole genome shotgun (WGS) entry which is preliminary data.</text>
</comment>